<reference evidence="1 2" key="1">
    <citation type="submission" date="2015-04" db="EMBL/GenBank/DDBJ databases">
        <title>Complete genome of flavobacterium.</title>
        <authorList>
            <person name="Kwon Y.M."/>
            <person name="Kim S.-J."/>
        </authorList>
    </citation>
    <scope>NUCLEOTIDE SEQUENCE [LARGE SCALE GENOMIC DNA]</scope>
    <source>
        <strain evidence="1 2">DK169</strain>
    </source>
</reference>
<evidence type="ECO:0000313" key="2">
    <source>
        <dbReference type="Proteomes" id="UP000050827"/>
    </source>
</evidence>
<name>A0A0Q1BHQ9_9FLAO</name>
<protein>
    <submittedName>
        <fullName evidence="1">Uncharacterized protein</fullName>
    </submittedName>
</protein>
<sequence length="69" mass="8476">MEFCFVLIENYFNMKKLKHYPNVWQASPFSMEMFAHFEQDARLRNHEVEIEQQKVEKKSKSKFKLAFGW</sequence>
<comment type="caution">
    <text evidence="1">The sequence shown here is derived from an EMBL/GenBank/DDBJ whole genome shotgun (WGS) entry which is preliminary data.</text>
</comment>
<proteinExistence type="predicted"/>
<dbReference type="AlphaFoldDB" id="A0A0Q1BHQ9"/>
<keyword evidence="2" id="KW-1185">Reference proteome</keyword>
<dbReference type="EMBL" id="LCTZ01000002">
    <property type="protein sequence ID" value="KQC30038.1"/>
    <property type="molecule type" value="Genomic_DNA"/>
</dbReference>
<organism evidence="1 2">
    <name type="scientific">Flagellimonas eckloniae</name>
    <dbReference type="NCBI Taxonomy" id="346185"/>
    <lineage>
        <taxon>Bacteria</taxon>
        <taxon>Pseudomonadati</taxon>
        <taxon>Bacteroidota</taxon>
        <taxon>Flavobacteriia</taxon>
        <taxon>Flavobacteriales</taxon>
        <taxon>Flavobacteriaceae</taxon>
        <taxon>Flagellimonas</taxon>
    </lineage>
</organism>
<accession>A0A0Q1BHQ9</accession>
<gene>
    <name evidence="1" type="ORF">AAY42_09230</name>
</gene>
<evidence type="ECO:0000313" key="1">
    <source>
        <dbReference type="EMBL" id="KQC30038.1"/>
    </source>
</evidence>
<dbReference type="Proteomes" id="UP000050827">
    <property type="component" value="Unassembled WGS sequence"/>
</dbReference>